<dbReference type="EMBL" id="CAJPDT010000096">
    <property type="protein sequence ID" value="CAF9937001.1"/>
    <property type="molecule type" value="Genomic_DNA"/>
</dbReference>
<evidence type="ECO:0000313" key="2">
    <source>
        <dbReference type="EMBL" id="CAF9937001.1"/>
    </source>
</evidence>
<keyword evidence="1" id="KW-0732">Signal</keyword>
<dbReference type="PANTHER" id="PTHR24305">
    <property type="entry name" value="CYTOCHROME P450"/>
    <property type="match status" value="1"/>
</dbReference>
<dbReference type="PANTHER" id="PTHR24305:SF168">
    <property type="entry name" value="P450, PUTATIVE (EUROFUNG)-RELATED"/>
    <property type="match status" value="1"/>
</dbReference>
<dbReference type="GO" id="GO:0005506">
    <property type="term" value="F:iron ion binding"/>
    <property type="evidence" value="ECO:0007669"/>
    <property type="project" value="InterPro"/>
</dbReference>
<evidence type="ECO:0008006" key="4">
    <source>
        <dbReference type="Google" id="ProtNLM"/>
    </source>
</evidence>
<dbReference type="InterPro" id="IPR036396">
    <property type="entry name" value="Cyt_P450_sf"/>
</dbReference>
<dbReference type="GO" id="GO:0016705">
    <property type="term" value="F:oxidoreductase activity, acting on paired donors, with incorporation or reduction of molecular oxygen"/>
    <property type="evidence" value="ECO:0007669"/>
    <property type="project" value="InterPro"/>
</dbReference>
<name>A0A8H3G2S1_9LECA</name>
<dbReference type="SUPFAM" id="SSF48264">
    <property type="entry name" value="Cytochrome P450"/>
    <property type="match status" value="1"/>
</dbReference>
<comment type="caution">
    <text evidence="2">The sequence shown here is derived from an EMBL/GenBank/DDBJ whole genome shotgun (WGS) entry which is preliminary data.</text>
</comment>
<reference evidence="2" key="1">
    <citation type="submission" date="2021-03" db="EMBL/GenBank/DDBJ databases">
        <authorList>
            <person name="Tagirdzhanova G."/>
        </authorList>
    </citation>
    <scope>NUCLEOTIDE SEQUENCE</scope>
</reference>
<proteinExistence type="predicted"/>
<dbReference type="Proteomes" id="UP000664534">
    <property type="component" value="Unassembled WGS sequence"/>
</dbReference>
<keyword evidence="3" id="KW-1185">Reference proteome</keyword>
<dbReference type="InterPro" id="IPR050121">
    <property type="entry name" value="Cytochrome_P450_monoxygenase"/>
</dbReference>
<organism evidence="2 3">
    <name type="scientific">Imshaugia aleurites</name>
    <dbReference type="NCBI Taxonomy" id="172621"/>
    <lineage>
        <taxon>Eukaryota</taxon>
        <taxon>Fungi</taxon>
        <taxon>Dikarya</taxon>
        <taxon>Ascomycota</taxon>
        <taxon>Pezizomycotina</taxon>
        <taxon>Lecanoromycetes</taxon>
        <taxon>OSLEUM clade</taxon>
        <taxon>Lecanoromycetidae</taxon>
        <taxon>Lecanorales</taxon>
        <taxon>Lecanorineae</taxon>
        <taxon>Parmeliaceae</taxon>
        <taxon>Imshaugia</taxon>
    </lineage>
</organism>
<dbReference type="AlphaFoldDB" id="A0A8H3G2S1"/>
<evidence type="ECO:0000256" key="1">
    <source>
        <dbReference type="SAM" id="SignalP"/>
    </source>
</evidence>
<feature type="signal peptide" evidence="1">
    <location>
        <begin position="1"/>
        <end position="22"/>
    </location>
</feature>
<dbReference type="OrthoDB" id="3934656at2759"/>
<protein>
    <recommendedName>
        <fullName evidence="4">Cytochrome P450</fullName>
    </recommendedName>
</protein>
<feature type="chain" id="PRO_5034142300" description="Cytochrome P450" evidence="1">
    <location>
        <begin position="23"/>
        <end position="392"/>
    </location>
</feature>
<dbReference type="Pfam" id="PF00067">
    <property type="entry name" value="p450"/>
    <property type="match status" value="1"/>
</dbReference>
<accession>A0A8H3G2S1</accession>
<dbReference type="GO" id="GO:0020037">
    <property type="term" value="F:heme binding"/>
    <property type="evidence" value="ECO:0007669"/>
    <property type="project" value="InterPro"/>
</dbReference>
<dbReference type="Gene3D" id="1.10.630.10">
    <property type="entry name" value="Cytochrome P450"/>
    <property type="match status" value="1"/>
</dbReference>
<dbReference type="GO" id="GO:0004497">
    <property type="term" value="F:monooxygenase activity"/>
    <property type="evidence" value="ECO:0007669"/>
    <property type="project" value="InterPro"/>
</dbReference>
<sequence>MATQSVLVVVILTLILVKTTHSIRSYRRLSHIPGPPLAGISRLWLLKSTLGSRNYLNLFEANLKYGPLARVGPNRLVTSDPELWRRVNAPRSPYRRSPWFGAFSFKPGVNNVFSEQREEQHDELRKKLAAGYAGKENPGMENEIDERIRDLISLIERKYVSTDEEPGRQMDFGQIAQFFTLDVISGLAFGQPFGDLIVDEDKFDYIKTNEEAFPVIVSMSELREVRSFLEKSSLMKLLAPSAKDKIGFGKVIGLAKDIVAERFGDDKKTKQDMLGSFVSHGLGQEEAASEAMLQLVAGSDTTATAVRAITLFLITTPRVLWRLRKEIDEAVDNGSISTPIQDSEARELPYLKACIKEGLRMFPPAPGDFPMVVPPEGDTFNGVFLPGGTEIG</sequence>
<dbReference type="InterPro" id="IPR001128">
    <property type="entry name" value="Cyt_P450"/>
</dbReference>
<evidence type="ECO:0000313" key="3">
    <source>
        <dbReference type="Proteomes" id="UP000664534"/>
    </source>
</evidence>
<gene>
    <name evidence="2" type="ORF">IMSHALPRED_010980</name>
</gene>